<feature type="domain" description="SLH" evidence="3">
    <location>
        <begin position="2103"/>
        <end position="2159"/>
    </location>
</feature>
<protein>
    <submittedName>
        <fullName evidence="4">S-layer family protein</fullName>
    </submittedName>
</protein>
<dbReference type="InterPro" id="IPR049053">
    <property type="entry name" value="AFCA-like_C"/>
</dbReference>
<feature type="chain" id="PRO_5017648221" evidence="2">
    <location>
        <begin position="34"/>
        <end position="2159"/>
    </location>
</feature>
<sequence length="2159" mass="230929">MSKITSKIAMICSAALIWSLTANVPMLIGKASAATTITYTGAAAAPEHAMSLWYQKPADDWETQALPIGNGYMGAMIFGGVDEEHIQFNEESLWTGGPRSKSGQGKDGNRPGAASHLADVQAKLAVGDEEGARAIAEQYLTGTLEDYPEFGNYQSFGDIYIDNVLPSSVTVQDYRRELDLEDGMARVTYKQGSVTYKREYFMSYPDHVMAMRLTSSQPNRLNFSIGMTSPQAVNKPAITSNDHTITMTGKLYDNNMAYESQLLVQNDDGIVSAGAAGKLTVANATSVTILMSAATDYANHYPDYQGTDPHPKVSGYVTAAAARTYEQLRAVHLADYRELFGRVSLNIDNETATVPTDVLLNQYRSERNGALEALFFQYGRYLLIASSRPGSLPANLQGKWNNSLIPPWGADYHANINLEMNYWPSEVTNLSETAEPYVAYLDSLREPGNVMAKTYYGITGAGWTVHTMSNIFGYTAPGWDIATWGWHSVGGAFLSLQLWEKYRFTRNVEALRDQLYPIMKEAAEFWTKTLIADTDGTLVSSPSYSPEHGPLTVGTSYEQELIWQLFTDVIQASEVLGVDPDLRSELMDKRSRLSMPKVGQYGQLQEWKQDIDDPTDQHRHISHLVGLYPGNLINQDTTPELFNAAKVTLTERGDEATGWSRANKLNLWARALDGNHALTILKGQLAGSTYTNLFDICPPFQIDGNFGATAGIAEMLLQSQTGTIDLLPAIPDAWYTGEVKGLVARGAFDVNMKWKGKVLTNASITSLEGNDVLLSNGIFLSPDKLAVTNAADGTPVAYVLDGNTISFPTEAGQTYEIVSSLTPEPEPKPAPASSTVTIDDSDPSITYGGAWGAGSGATYAGTEKYSNAEGDYAQFSFTGTMIKVIAAKQRNAGKMDVYIDGVLDEEDIDCYAASTQKQAVVYQKAGLSSGEHTIKVVVKGTKNASAVDSYVVLDAFQYSMQAPAPAVSADDVNNKLIGADDTMEFSVDGVNYSPFDSSTPPLFPGEQTVQVRVAANSENAAGIAATIRFTNSAPMIQRLSALKGTVGATVTTSASAVDADQDAITFSSPDLPAGATLDAQSGEFVWTPAASGEYAVTIQASDSNAASSTVLQIYVTAMAVAATPIMLDEGDASIVYSTGWSDGSSAGDYQGTEKYSNAEGSTIQFTFTGNEVRFIGAKQVNTGLFDVYLDEVLQQQDIDTYSSTTIQQQVLYRKSGLPSGSHTIKVVVKGSKNPAAVDSYILADAFQYLPAIPEPVVTADDVNNVIIGADESMEYAVDGGNYTKYSVDPKPTFNGDQTVTVRVAANELNPAGLEATLHFTDGAPVLAPIADIHVSVGDEVRFTVQAQDYEGEAVTLHSTDMPAGAAFDAATGQFSWRPAAPGSYTAMFTAEDTSGHMSQLTASIEATLGDNRNPVIASMPDIQAKTGNTVAFTVQASDPDLEPVAFSATGLPDGSALDEASGTFTWPQAVAGDYPIQIKAEDTRGGSAQTTVMIHVTTNHAPVMSAIAPQHVSAMDTVTLAIDAADADGDELSFSSDHLPAGAILNPATAAFIWPKAAAGTYDIPVTVTDGKESDTETLEIEVSLKSRIIPPVQVDDRDPSVSFGGSWTATGDGRDFAGTERYSNEAGSYMEFEFNGNSIKIIGGKQYNLGMADIYLDGVLAEANVDTYYNGQARQQILYENAALANGPHTIKLVVKGTNNAASTGAYVMLDMLEYTMDTPEISVFADDQADVLTGADDTMEYAVDGGEYIHYDSAQAPHFFGDKTVAVRVAATDEYMEGPAKTLHFTNSAPVASGTYTPPVVNPTLKVEDGKAIVQFVTGKTEATVSASVLQNQAADKPVVVHAADIVMTIPAEVIHQLLAQLKDAAGANVKIVINAEASELEANDPSLKLSGSVYHLDLLTVDKEGNEKRLGGFAVPVHLELTYDNDLNTDLLGVYVYNEALKQWQHVGGVVNAANGTIAADAPHFSTYAVMAYDKSFADVPAEHWASGAIKVLAAKHIVTGVDASSFNPSGKTTRAEFTAMLTRMLGLDSDEQKQVFSDVDGRAWYAGAVNAAYRAGLITGVSEASFEPNALITREQMAILIVRAYAYKHGSVQDGSAADLPYTDRGAIAPWAVESVKQALNLGLMQGGTSGAFSPKWNAARAETAQAIYNLLKLI</sequence>
<dbReference type="GO" id="GO:0005975">
    <property type="term" value="P:carbohydrate metabolic process"/>
    <property type="evidence" value="ECO:0007669"/>
    <property type="project" value="InterPro"/>
</dbReference>
<dbReference type="Pfam" id="PF21307">
    <property type="entry name" value="Glyco_hydro_95_C"/>
    <property type="match status" value="1"/>
</dbReference>
<dbReference type="Pfam" id="PF13285">
    <property type="entry name" value="DUF4073"/>
    <property type="match status" value="2"/>
</dbReference>
<dbReference type="InterPro" id="IPR001119">
    <property type="entry name" value="SLH_dom"/>
</dbReference>
<dbReference type="PANTHER" id="PTHR31084:SF19">
    <property type="entry name" value="GLYCOSYL HYDROLASE FAMILY 95 N-TERMINAL DOMAIN-CONTAINING PROTEIN"/>
    <property type="match status" value="1"/>
</dbReference>
<name>A0A3D9QWY6_9BACL</name>
<accession>A0A3D9QWY6</accession>
<feature type="domain" description="SLH" evidence="3">
    <location>
        <begin position="1976"/>
        <end position="2039"/>
    </location>
</feature>
<dbReference type="EMBL" id="QTTN01000031">
    <property type="protein sequence ID" value="REE69734.1"/>
    <property type="molecule type" value="Genomic_DNA"/>
</dbReference>
<dbReference type="PANTHER" id="PTHR31084">
    <property type="entry name" value="ALPHA-L-FUCOSIDASE 2"/>
    <property type="match status" value="1"/>
</dbReference>
<dbReference type="Proteomes" id="UP000256304">
    <property type="component" value="Unassembled WGS sequence"/>
</dbReference>
<dbReference type="PROSITE" id="PS51272">
    <property type="entry name" value="SLH"/>
    <property type="match status" value="3"/>
</dbReference>
<keyword evidence="5" id="KW-1185">Reference proteome</keyword>
<dbReference type="GO" id="GO:0004560">
    <property type="term" value="F:alpha-L-fucosidase activity"/>
    <property type="evidence" value="ECO:0007669"/>
    <property type="project" value="TreeGrafter"/>
</dbReference>
<evidence type="ECO:0000256" key="1">
    <source>
        <dbReference type="SAM" id="MobiDB-lite"/>
    </source>
</evidence>
<dbReference type="OrthoDB" id="9804511at2"/>
<dbReference type="RefSeq" id="WP_116191219.1">
    <property type="nucleotide sequence ID" value="NZ_QTTN01000031.1"/>
</dbReference>
<dbReference type="Gene3D" id="1.50.10.10">
    <property type="match status" value="1"/>
</dbReference>
<dbReference type="Gene3D" id="2.60.120.260">
    <property type="entry name" value="Galactose-binding domain-like"/>
    <property type="match status" value="3"/>
</dbReference>
<dbReference type="SUPFAM" id="SSF48208">
    <property type="entry name" value="Six-hairpin glycosidases"/>
    <property type="match status" value="1"/>
</dbReference>
<feature type="signal peptide" evidence="2">
    <location>
        <begin position="1"/>
        <end position="33"/>
    </location>
</feature>
<evidence type="ECO:0000256" key="2">
    <source>
        <dbReference type="SAM" id="SignalP"/>
    </source>
</evidence>
<dbReference type="Pfam" id="PF05345">
    <property type="entry name" value="He_PIG"/>
    <property type="match status" value="4"/>
</dbReference>
<dbReference type="InterPro" id="IPR008928">
    <property type="entry name" value="6-hairpin_glycosidase_sf"/>
</dbReference>
<dbReference type="InterPro" id="IPR054363">
    <property type="entry name" value="GH95_cat"/>
</dbReference>
<dbReference type="GO" id="GO:0005509">
    <property type="term" value="F:calcium ion binding"/>
    <property type="evidence" value="ECO:0007669"/>
    <property type="project" value="InterPro"/>
</dbReference>
<dbReference type="InterPro" id="IPR013783">
    <property type="entry name" value="Ig-like_fold"/>
</dbReference>
<reference evidence="4 5" key="1">
    <citation type="submission" date="2018-08" db="EMBL/GenBank/DDBJ databases">
        <title>Genomic Encyclopedia of Type Strains, Phase III (KMG-III): the genomes of soil and plant-associated and newly described type strains.</title>
        <authorList>
            <person name="Whitman W."/>
        </authorList>
    </citation>
    <scope>NUCLEOTIDE SEQUENCE [LARGE SCALE GENOMIC DNA]</scope>
    <source>
        <strain evidence="4 5">CGMCC 1.10966</strain>
    </source>
</reference>
<dbReference type="GO" id="GO:0016020">
    <property type="term" value="C:membrane"/>
    <property type="evidence" value="ECO:0007669"/>
    <property type="project" value="InterPro"/>
</dbReference>
<feature type="domain" description="SLH" evidence="3">
    <location>
        <begin position="2040"/>
        <end position="2099"/>
    </location>
</feature>
<dbReference type="Pfam" id="PF22124">
    <property type="entry name" value="Glyco_hydro_95_cat"/>
    <property type="match status" value="1"/>
</dbReference>
<feature type="region of interest" description="Disordered" evidence="1">
    <location>
        <begin position="92"/>
        <end position="114"/>
    </location>
</feature>
<dbReference type="InterPro" id="IPR027414">
    <property type="entry name" value="GH95_N_dom"/>
</dbReference>
<evidence type="ECO:0000313" key="5">
    <source>
        <dbReference type="Proteomes" id="UP000256304"/>
    </source>
</evidence>
<dbReference type="Pfam" id="PF14498">
    <property type="entry name" value="Glyco_hyd_65N_2"/>
    <property type="match status" value="1"/>
</dbReference>
<keyword evidence="2" id="KW-0732">Signal</keyword>
<dbReference type="Pfam" id="PF00395">
    <property type="entry name" value="SLH"/>
    <property type="match status" value="3"/>
</dbReference>
<organism evidence="4 5">
    <name type="scientific">Paenibacillus taihuensis</name>
    <dbReference type="NCBI Taxonomy" id="1156355"/>
    <lineage>
        <taxon>Bacteria</taxon>
        <taxon>Bacillati</taxon>
        <taxon>Bacillota</taxon>
        <taxon>Bacilli</taxon>
        <taxon>Bacillales</taxon>
        <taxon>Paenibacillaceae</taxon>
        <taxon>Paenibacillus</taxon>
    </lineage>
</organism>
<gene>
    <name evidence="4" type="ORF">A8990_13153</name>
</gene>
<comment type="caution">
    <text evidence="4">The sequence shown here is derived from an EMBL/GenBank/DDBJ whole genome shotgun (WGS) entry which is preliminary data.</text>
</comment>
<dbReference type="InterPro" id="IPR025142">
    <property type="entry name" value="DUF4073"/>
</dbReference>
<dbReference type="Gene3D" id="2.60.40.10">
    <property type="entry name" value="Immunoglobulins"/>
    <property type="match status" value="4"/>
</dbReference>
<evidence type="ECO:0000259" key="3">
    <source>
        <dbReference type="PROSITE" id="PS51272"/>
    </source>
</evidence>
<dbReference type="InterPro" id="IPR012341">
    <property type="entry name" value="6hp_glycosidase-like_sf"/>
</dbReference>
<dbReference type="SUPFAM" id="SSF49313">
    <property type="entry name" value="Cadherin-like"/>
    <property type="match status" value="3"/>
</dbReference>
<dbReference type="InterPro" id="IPR015919">
    <property type="entry name" value="Cadherin-like_sf"/>
</dbReference>
<evidence type="ECO:0000313" key="4">
    <source>
        <dbReference type="EMBL" id="REE69734.1"/>
    </source>
</evidence>
<proteinExistence type="predicted"/>